<keyword evidence="1" id="KW-0547">Nucleotide-binding</keyword>
<dbReference type="SUPFAM" id="SSF46894">
    <property type="entry name" value="C-terminal effector domain of the bipartite response regulators"/>
    <property type="match status" value="1"/>
</dbReference>
<dbReference type="InterPro" id="IPR000792">
    <property type="entry name" value="Tscrpt_reg_LuxR_C"/>
</dbReference>
<feature type="domain" description="HTH luxR-type" evidence="4">
    <location>
        <begin position="878"/>
        <end position="943"/>
    </location>
</feature>
<dbReference type="RefSeq" id="WP_137253495.1">
    <property type="nucleotide sequence ID" value="NZ_JBHSPQ010000001.1"/>
</dbReference>
<evidence type="ECO:0000256" key="1">
    <source>
        <dbReference type="ARBA" id="ARBA00022741"/>
    </source>
</evidence>
<gene>
    <name evidence="5" type="ORF">FDA38_08615</name>
</gene>
<dbReference type="InterPro" id="IPR041664">
    <property type="entry name" value="AAA_16"/>
</dbReference>
<dbReference type="Proteomes" id="UP000305836">
    <property type="component" value="Unassembled WGS sequence"/>
</dbReference>
<evidence type="ECO:0000256" key="2">
    <source>
        <dbReference type="ARBA" id="ARBA00022840"/>
    </source>
</evidence>
<dbReference type="InterPro" id="IPR027417">
    <property type="entry name" value="P-loop_NTPase"/>
</dbReference>
<dbReference type="PANTHER" id="PTHR16305">
    <property type="entry name" value="TESTICULAR SOLUBLE ADENYLYL CYCLASE"/>
    <property type="match status" value="1"/>
</dbReference>
<sequence length="945" mass="101046">MSSGTTVGRGGSARQDVAVGAEGPVAEGRGSAEALPGLVGRERELGWLLGLVKGVRERGGALVVRGDAGIGKSVLLAAAATEAGRDGIRVFRTTAVESETRLPFAGLHQFLLPLLDRLERLPEAQRHALEMALGLAPREVAPDLFLIGLATLGLVADVSAEGPVLFVVDDAQWIDSSSGTVLSFVARRLEMDPVLMWLAVRTGVASEFDGAGLPEYDVGGLSDEVAAALLDSRGHGLSAGIKRRILAEALGNPLALIELPAAARGVTSDVRSSQIGSLPLTARLERTFAAKLDGLDDDTRALVLAAALEDSEPSELLQAARAVRGPGVGGWDAVVAAGLGTLTPDRFRFRHPLVRSAVEQATPRDDRRAMHAALADVLADDLDRSIWHRAEATRGYDEVVAAALAAAAERAENRGANDAAFAAIERSASLTPEADARALRLWQAAMLALELGRWQESSRLFAESQHAGLPPYEHAEATLWMETFSGTLSTGAAILDAVTRVVEGLVAQGDDHKALQALSRVAVRTYWQDLDDDTRRTATEVARSIDGPADDPSRLCFLANVDPIGNGRYVATQLSHMSPASIDSGIELLAVGVGAAAVWTDDLGLPFLRAAADRLRAEGKLQPLCITLGTEAWAHVHRGAVLPAVTAAAESGRLAVETSSTLYLPAAKLAEAVATAHRGHDEAARGLIAETEEILLPLGATLLLPMVTLARGRVELAAGHYKDAYERLKRLFDPDDVAFHRYLRGHALADLVDAARSGDGDLELVRHLVDEWRQIATAVTAPYLHAQVSYTTAVLSRDDEAEQLFSTAIASTPKGWETYAARTQLAYGEWLRRQRRAGDSRTPLREAAETFTALGQTAWAERALGELRASGEAARRRTPEAWAELTAQELQIAQLAARGLSNKDIGERLYISHRTAARHLYNIFPKLGITSRNQLRDALRPVSDF</sequence>
<dbReference type="GO" id="GO:0005737">
    <property type="term" value="C:cytoplasm"/>
    <property type="evidence" value="ECO:0007669"/>
    <property type="project" value="TreeGrafter"/>
</dbReference>
<protein>
    <submittedName>
        <fullName evidence="5">LuxR family transcriptional regulator</fullName>
    </submittedName>
</protein>
<evidence type="ECO:0000256" key="3">
    <source>
        <dbReference type="SAM" id="MobiDB-lite"/>
    </source>
</evidence>
<dbReference type="CDD" id="cd06170">
    <property type="entry name" value="LuxR_C_like"/>
    <property type="match status" value="1"/>
</dbReference>
<dbReference type="SMART" id="SM00421">
    <property type="entry name" value="HTH_LUXR"/>
    <property type="match status" value="1"/>
</dbReference>
<dbReference type="Pfam" id="PF00196">
    <property type="entry name" value="GerE"/>
    <property type="match status" value="1"/>
</dbReference>
<evidence type="ECO:0000313" key="5">
    <source>
        <dbReference type="EMBL" id="TKK82806.1"/>
    </source>
</evidence>
<name>A0A4U3M5W5_9ACTN</name>
<evidence type="ECO:0000313" key="6">
    <source>
        <dbReference type="Proteomes" id="UP000305836"/>
    </source>
</evidence>
<comment type="caution">
    <text evidence="5">The sequence shown here is derived from an EMBL/GenBank/DDBJ whole genome shotgun (WGS) entry which is preliminary data.</text>
</comment>
<dbReference type="SUPFAM" id="SSF52540">
    <property type="entry name" value="P-loop containing nucleoside triphosphate hydrolases"/>
    <property type="match status" value="1"/>
</dbReference>
<dbReference type="InterPro" id="IPR036388">
    <property type="entry name" value="WH-like_DNA-bd_sf"/>
</dbReference>
<dbReference type="GO" id="GO:0006355">
    <property type="term" value="P:regulation of DNA-templated transcription"/>
    <property type="evidence" value="ECO:0007669"/>
    <property type="project" value="InterPro"/>
</dbReference>
<proteinExistence type="predicted"/>
<dbReference type="GO" id="GO:0003677">
    <property type="term" value="F:DNA binding"/>
    <property type="evidence" value="ECO:0007669"/>
    <property type="project" value="InterPro"/>
</dbReference>
<keyword evidence="2" id="KW-0067">ATP-binding</keyword>
<accession>A0A4U3M5W5</accession>
<dbReference type="OrthoDB" id="3202170at2"/>
<keyword evidence="6" id="KW-1185">Reference proteome</keyword>
<dbReference type="PANTHER" id="PTHR16305:SF35">
    <property type="entry name" value="TRANSCRIPTIONAL ACTIVATOR DOMAIN"/>
    <property type="match status" value="1"/>
</dbReference>
<dbReference type="Pfam" id="PF13191">
    <property type="entry name" value="AAA_16"/>
    <property type="match status" value="1"/>
</dbReference>
<dbReference type="GO" id="GO:0005524">
    <property type="term" value="F:ATP binding"/>
    <property type="evidence" value="ECO:0007669"/>
    <property type="project" value="UniProtKB-KW"/>
</dbReference>
<evidence type="ECO:0000259" key="4">
    <source>
        <dbReference type="PROSITE" id="PS50043"/>
    </source>
</evidence>
<reference evidence="5 6" key="1">
    <citation type="submission" date="2019-04" db="EMBL/GenBank/DDBJ databases">
        <title>Kribbella sp. NEAU-THZ 27 nov., a novel actinomycete isolated from soil.</title>
        <authorList>
            <person name="Duan L."/>
        </authorList>
    </citation>
    <scope>NUCLEOTIDE SEQUENCE [LARGE SCALE GENOMIC DNA]</scope>
    <source>
        <strain evidence="6">NEAU-THZ27</strain>
    </source>
</reference>
<dbReference type="AlphaFoldDB" id="A0A4U3M5W5"/>
<organism evidence="5 6">
    <name type="scientific">Kribbella jiaozuonensis</name>
    <dbReference type="NCBI Taxonomy" id="2575441"/>
    <lineage>
        <taxon>Bacteria</taxon>
        <taxon>Bacillati</taxon>
        <taxon>Actinomycetota</taxon>
        <taxon>Actinomycetes</taxon>
        <taxon>Propionibacteriales</taxon>
        <taxon>Kribbellaceae</taxon>
        <taxon>Kribbella</taxon>
    </lineage>
</organism>
<dbReference type="GO" id="GO:0004016">
    <property type="term" value="F:adenylate cyclase activity"/>
    <property type="evidence" value="ECO:0007669"/>
    <property type="project" value="TreeGrafter"/>
</dbReference>
<feature type="region of interest" description="Disordered" evidence="3">
    <location>
        <begin position="1"/>
        <end position="31"/>
    </location>
</feature>
<dbReference type="PROSITE" id="PS50043">
    <property type="entry name" value="HTH_LUXR_2"/>
    <property type="match status" value="1"/>
</dbReference>
<dbReference type="EMBL" id="SZPZ01000001">
    <property type="protein sequence ID" value="TKK82806.1"/>
    <property type="molecule type" value="Genomic_DNA"/>
</dbReference>
<dbReference type="PRINTS" id="PR00038">
    <property type="entry name" value="HTHLUXR"/>
</dbReference>
<dbReference type="Gene3D" id="1.10.10.10">
    <property type="entry name" value="Winged helix-like DNA-binding domain superfamily/Winged helix DNA-binding domain"/>
    <property type="match status" value="1"/>
</dbReference>
<dbReference type="InterPro" id="IPR016032">
    <property type="entry name" value="Sig_transdc_resp-reg_C-effctor"/>
</dbReference>